<keyword evidence="2" id="KW-1185">Reference proteome</keyword>
<sequence length="114" mass="12756">MIHIILHFAVPPVFALLFYRKRWVYASTLMIATMLVDLDHLLADPIYDPSRCSIGFHPLHSLPAILAYVLLFAVPIPRGRKTGLLELKPALRIPHLLGLGLLVHMALDGIDCLL</sequence>
<dbReference type="Proteomes" id="UP000317593">
    <property type="component" value="Unassembled WGS sequence"/>
</dbReference>
<dbReference type="AlphaFoldDB" id="A0A521ELT8"/>
<dbReference type="InterPro" id="IPR046125">
    <property type="entry name" value="DUF6122"/>
</dbReference>
<protein>
    <submittedName>
        <fullName evidence="1">Uncharacterized protein</fullName>
    </submittedName>
</protein>
<gene>
    <name evidence="1" type="ORF">SAMN06265218_11739</name>
</gene>
<proteinExistence type="predicted"/>
<reference evidence="1 2" key="1">
    <citation type="submission" date="2017-05" db="EMBL/GenBank/DDBJ databases">
        <authorList>
            <person name="Varghese N."/>
            <person name="Submissions S."/>
        </authorList>
    </citation>
    <scope>NUCLEOTIDE SEQUENCE [LARGE SCALE GENOMIC DNA]</scope>
    <source>
        <strain evidence="1 2">DSM 21194</strain>
    </source>
</reference>
<dbReference type="Pfam" id="PF19617">
    <property type="entry name" value="DUF6122"/>
    <property type="match status" value="1"/>
</dbReference>
<accession>A0A521ELT8</accession>
<evidence type="ECO:0000313" key="2">
    <source>
        <dbReference type="Proteomes" id="UP000317593"/>
    </source>
</evidence>
<dbReference type="EMBL" id="FXTH01000017">
    <property type="protein sequence ID" value="SMO84886.1"/>
    <property type="molecule type" value="Genomic_DNA"/>
</dbReference>
<dbReference type="RefSeq" id="WP_185958451.1">
    <property type="nucleotide sequence ID" value="NZ_FXTH01000017.1"/>
</dbReference>
<name>A0A521ELT8_9BACT</name>
<organism evidence="1 2">
    <name type="scientific">Fodinibius sediminis</name>
    <dbReference type="NCBI Taxonomy" id="1214077"/>
    <lineage>
        <taxon>Bacteria</taxon>
        <taxon>Pseudomonadati</taxon>
        <taxon>Balneolota</taxon>
        <taxon>Balneolia</taxon>
        <taxon>Balneolales</taxon>
        <taxon>Balneolaceae</taxon>
        <taxon>Fodinibius</taxon>
    </lineage>
</organism>
<evidence type="ECO:0000313" key="1">
    <source>
        <dbReference type="EMBL" id="SMO84886.1"/>
    </source>
</evidence>